<accession>A0A1I4Q0S2</accession>
<comment type="caution">
    <text evidence="5">The sequence shown here is derived from an EMBL/GenBank/DDBJ whole genome shotgun (WGS) entry which is preliminary data.</text>
</comment>
<dbReference type="PROSITE" id="PS01124">
    <property type="entry name" value="HTH_ARAC_FAMILY_2"/>
    <property type="match status" value="1"/>
</dbReference>
<organism evidence="5 6">
    <name type="scientific">Enterococcus mundtii</name>
    <dbReference type="NCBI Taxonomy" id="53346"/>
    <lineage>
        <taxon>Bacteria</taxon>
        <taxon>Bacillati</taxon>
        <taxon>Bacillota</taxon>
        <taxon>Bacilli</taxon>
        <taxon>Lactobacillales</taxon>
        <taxon>Enterococcaceae</taxon>
        <taxon>Enterococcus</taxon>
    </lineage>
</organism>
<keyword evidence="1" id="KW-0805">Transcription regulation</keyword>
<dbReference type="PANTHER" id="PTHR43280">
    <property type="entry name" value="ARAC-FAMILY TRANSCRIPTIONAL REGULATOR"/>
    <property type="match status" value="1"/>
</dbReference>
<keyword evidence="2" id="KW-0238">DNA-binding</keyword>
<dbReference type="Pfam" id="PF02311">
    <property type="entry name" value="AraC_binding"/>
    <property type="match status" value="1"/>
</dbReference>
<evidence type="ECO:0000256" key="1">
    <source>
        <dbReference type="ARBA" id="ARBA00023015"/>
    </source>
</evidence>
<proteinExistence type="predicted"/>
<sequence>MEKAIFLKKEHQSISQELYFDFCGFSKTLPFHSFGPAIRQDYILHIVMEGKGVYRVKNQQYQLKKGDLFLIRPGDSTFYLADGEDPWVYCWISFGGSVADKIIQHSLFKDDQYTMVSSEIARYVEIILACMNYSTKNLVDELQLNALTYQLLALLLEDGGYVHLGEQKSYSALAVDAVQYIEEHYSERLTVEEIAQKLSVNRSHLSRVFKNHMGISIKEYMIGVRINRAAFLLSLTEESVEAIAYQVGFNSLVVFSRMFKKFTGETATNYRRRMNNEKIKGVSAEQLKKQLEEQAIISWAT</sequence>
<dbReference type="InterPro" id="IPR009057">
    <property type="entry name" value="Homeodomain-like_sf"/>
</dbReference>
<feature type="domain" description="HTH araC/xylS-type" evidence="4">
    <location>
        <begin position="175"/>
        <end position="273"/>
    </location>
</feature>
<gene>
    <name evidence="5" type="ORF">A5802_000077</name>
</gene>
<reference evidence="5 6" key="1">
    <citation type="submission" date="2017-05" db="EMBL/GenBank/DDBJ databases">
        <title>The Genome Sequence of Enterococcus mundtii 6B1_DIV0119.</title>
        <authorList>
            <consortium name="The Broad Institute Genomics Platform"/>
            <consortium name="The Broad Institute Genomic Center for Infectious Diseases"/>
            <person name="Earl A."/>
            <person name="Manson A."/>
            <person name="Schwartman J."/>
            <person name="Gilmore M."/>
            <person name="Abouelleil A."/>
            <person name="Cao P."/>
            <person name="Chapman S."/>
            <person name="Cusick C."/>
            <person name="Shea T."/>
            <person name="Young S."/>
            <person name="Neafsey D."/>
            <person name="Nusbaum C."/>
            <person name="Birren B."/>
        </authorList>
    </citation>
    <scope>NUCLEOTIDE SEQUENCE [LARGE SCALE GENOMIC DNA]</scope>
    <source>
        <strain evidence="5 6">6B1_DIV0119</strain>
    </source>
</reference>
<protein>
    <submittedName>
        <fullName evidence="5">AraC-like ligand binding domain-containing protein</fullName>
    </submittedName>
</protein>
<dbReference type="Gene3D" id="2.60.120.280">
    <property type="entry name" value="Regulatory protein AraC"/>
    <property type="match status" value="1"/>
</dbReference>
<dbReference type="InterPro" id="IPR018062">
    <property type="entry name" value="HTH_AraC-typ_CS"/>
</dbReference>
<evidence type="ECO:0000256" key="3">
    <source>
        <dbReference type="ARBA" id="ARBA00023163"/>
    </source>
</evidence>
<dbReference type="PROSITE" id="PS00041">
    <property type="entry name" value="HTH_ARAC_FAMILY_1"/>
    <property type="match status" value="1"/>
</dbReference>
<dbReference type="CDD" id="cd06986">
    <property type="entry name" value="cupin_MmsR-like_N"/>
    <property type="match status" value="1"/>
</dbReference>
<dbReference type="SMART" id="SM00342">
    <property type="entry name" value="HTH_ARAC"/>
    <property type="match status" value="1"/>
</dbReference>
<evidence type="ECO:0000313" key="6">
    <source>
        <dbReference type="Proteomes" id="UP000195024"/>
    </source>
</evidence>
<evidence type="ECO:0000313" key="5">
    <source>
        <dbReference type="EMBL" id="OTP26366.1"/>
    </source>
</evidence>
<dbReference type="Pfam" id="PF12833">
    <property type="entry name" value="HTH_18"/>
    <property type="match status" value="1"/>
</dbReference>
<dbReference type="InterPro" id="IPR018060">
    <property type="entry name" value="HTH_AraC"/>
</dbReference>
<name>A0A1I4Q0S2_ENTMU</name>
<dbReference type="InterPro" id="IPR003313">
    <property type="entry name" value="AraC-bd"/>
</dbReference>
<dbReference type="Gene3D" id="1.10.10.60">
    <property type="entry name" value="Homeodomain-like"/>
    <property type="match status" value="2"/>
</dbReference>
<evidence type="ECO:0000259" key="4">
    <source>
        <dbReference type="PROSITE" id="PS01124"/>
    </source>
</evidence>
<dbReference type="AlphaFoldDB" id="A0A1I4Q0S2"/>
<keyword evidence="3" id="KW-0804">Transcription</keyword>
<dbReference type="SUPFAM" id="SSF46689">
    <property type="entry name" value="Homeodomain-like"/>
    <property type="match status" value="2"/>
</dbReference>
<dbReference type="SUPFAM" id="SSF51215">
    <property type="entry name" value="Regulatory protein AraC"/>
    <property type="match status" value="1"/>
</dbReference>
<dbReference type="InterPro" id="IPR037923">
    <property type="entry name" value="HTH-like"/>
</dbReference>
<dbReference type="RefSeq" id="WP_074801575.1">
    <property type="nucleotide sequence ID" value="NZ_CABHEA010000020.1"/>
</dbReference>
<dbReference type="EMBL" id="NGMS01000001">
    <property type="protein sequence ID" value="OTP26366.1"/>
    <property type="molecule type" value="Genomic_DNA"/>
</dbReference>
<dbReference type="PANTHER" id="PTHR43280:SF30">
    <property type="entry name" value="MMSAB OPERON REGULATORY PROTEIN"/>
    <property type="match status" value="1"/>
</dbReference>
<dbReference type="GO" id="GO:0003700">
    <property type="term" value="F:DNA-binding transcription factor activity"/>
    <property type="evidence" value="ECO:0007669"/>
    <property type="project" value="InterPro"/>
</dbReference>
<dbReference type="GO" id="GO:0043565">
    <property type="term" value="F:sequence-specific DNA binding"/>
    <property type="evidence" value="ECO:0007669"/>
    <property type="project" value="InterPro"/>
</dbReference>
<dbReference type="Proteomes" id="UP000195024">
    <property type="component" value="Unassembled WGS sequence"/>
</dbReference>
<evidence type="ECO:0000256" key="2">
    <source>
        <dbReference type="ARBA" id="ARBA00023125"/>
    </source>
</evidence>